<keyword evidence="1" id="KW-0677">Repeat</keyword>
<dbReference type="EMBL" id="WBZB01000012">
    <property type="protein sequence ID" value="KAB3531863.1"/>
    <property type="molecule type" value="Genomic_DNA"/>
</dbReference>
<dbReference type="AlphaFoldDB" id="A0A833HQH4"/>
<evidence type="ECO:0000256" key="1">
    <source>
        <dbReference type="ARBA" id="ARBA00022737"/>
    </source>
</evidence>
<keyword evidence="4" id="KW-1185">Reference proteome</keyword>
<evidence type="ECO:0000259" key="2">
    <source>
        <dbReference type="PROSITE" id="PS51272"/>
    </source>
</evidence>
<protein>
    <submittedName>
        <fullName evidence="3">S-layer homology domain-containing protein</fullName>
    </submittedName>
</protein>
<accession>A0A833HQH4</accession>
<dbReference type="InterPro" id="IPR001119">
    <property type="entry name" value="SLH_dom"/>
</dbReference>
<gene>
    <name evidence="3" type="ORF">F8153_03860</name>
</gene>
<organism evidence="3 4">
    <name type="scientific">Alkaliphilus serpentinus</name>
    <dbReference type="NCBI Taxonomy" id="1482731"/>
    <lineage>
        <taxon>Bacteria</taxon>
        <taxon>Bacillati</taxon>
        <taxon>Bacillota</taxon>
        <taxon>Clostridia</taxon>
        <taxon>Peptostreptococcales</taxon>
        <taxon>Natronincolaceae</taxon>
        <taxon>Alkaliphilus</taxon>
    </lineage>
</organism>
<dbReference type="OrthoDB" id="1699243at2"/>
<dbReference type="PANTHER" id="PTHR43308:SF5">
    <property type="entry name" value="S-LAYER PROTEIN _ PEPTIDOGLYCAN ENDO-BETA-N-ACETYLGLUCOSAMINIDASE"/>
    <property type="match status" value="1"/>
</dbReference>
<feature type="domain" description="SLH" evidence="2">
    <location>
        <begin position="17"/>
        <end position="80"/>
    </location>
</feature>
<feature type="domain" description="SLH" evidence="2">
    <location>
        <begin position="81"/>
        <end position="144"/>
    </location>
</feature>
<dbReference type="PANTHER" id="PTHR43308">
    <property type="entry name" value="OUTER MEMBRANE PROTEIN ALPHA-RELATED"/>
    <property type="match status" value="1"/>
</dbReference>
<dbReference type="InterPro" id="IPR051465">
    <property type="entry name" value="Cell_Envelope_Struct_Comp"/>
</dbReference>
<evidence type="ECO:0000313" key="3">
    <source>
        <dbReference type="EMBL" id="KAB3531863.1"/>
    </source>
</evidence>
<dbReference type="Pfam" id="PF00395">
    <property type="entry name" value="SLH"/>
    <property type="match status" value="2"/>
</dbReference>
<proteinExistence type="predicted"/>
<dbReference type="Proteomes" id="UP000465601">
    <property type="component" value="Unassembled WGS sequence"/>
</dbReference>
<name>A0A833HQH4_9FIRM</name>
<dbReference type="RefSeq" id="WP_151865043.1">
    <property type="nucleotide sequence ID" value="NZ_WBZB01000012.1"/>
</dbReference>
<dbReference type="PROSITE" id="PS51272">
    <property type="entry name" value="SLH"/>
    <property type="match status" value="2"/>
</dbReference>
<comment type="caution">
    <text evidence="3">The sequence shown here is derived from an EMBL/GenBank/DDBJ whole genome shotgun (WGS) entry which is preliminary data.</text>
</comment>
<evidence type="ECO:0000313" key="4">
    <source>
        <dbReference type="Proteomes" id="UP000465601"/>
    </source>
</evidence>
<sequence>MTKRSLSIMIMVLILVVSITPISANSTVDFEGAGNYLKDLGIFTGYEDGTLRLENNITRAEVATLMVRMMSLEERASANKGKTPFKDIAGSFWASGYISVSKEEGLMTGYPDDTFKPQANITYAEVATILVRLLGYEEKTVTEEWPIGHLRVASELGLVDHLTYENSYVVTRGDVAYMIYQALKAEVK</sequence>
<reference evidence="3 4" key="1">
    <citation type="submission" date="2019-10" db="EMBL/GenBank/DDBJ databases">
        <title>Alkaliphilus serpentinus sp. nov. and Alkaliphilus pronyensis sp. nov., two novel anaerobic alkaliphilic species isolated from the serpentinized-hosted hydrothermal field of the Prony Bay (New Caledonia).</title>
        <authorList>
            <person name="Postec A."/>
        </authorList>
    </citation>
    <scope>NUCLEOTIDE SEQUENCE [LARGE SCALE GENOMIC DNA]</scope>
    <source>
        <strain evidence="3 4">LacT</strain>
    </source>
</reference>